<dbReference type="EMBL" id="QNUL01000001">
    <property type="protein sequence ID" value="REA64543.1"/>
    <property type="molecule type" value="Genomic_DNA"/>
</dbReference>
<name>A0A3D8YI85_9BACT</name>
<evidence type="ECO:0000313" key="3">
    <source>
        <dbReference type="EMBL" id="REA64543.1"/>
    </source>
</evidence>
<dbReference type="Gene3D" id="3.40.50.2000">
    <property type="entry name" value="Glycogen Phosphorylase B"/>
    <property type="match status" value="2"/>
</dbReference>
<feature type="domain" description="Glycosyltransferase subfamily 4-like N-terminal" evidence="2">
    <location>
        <begin position="6"/>
        <end position="164"/>
    </location>
</feature>
<evidence type="ECO:0000259" key="1">
    <source>
        <dbReference type="Pfam" id="PF00534"/>
    </source>
</evidence>
<comment type="caution">
    <text evidence="3">The sequence shown here is derived from an EMBL/GenBank/DDBJ whole genome shotgun (WGS) entry which is preliminary data.</text>
</comment>
<dbReference type="PANTHER" id="PTHR12526">
    <property type="entry name" value="GLYCOSYLTRANSFERASE"/>
    <property type="match status" value="1"/>
</dbReference>
<dbReference type="Pfam" id="PF13579">
    <property type="entry name" value="Glyco_trans_4_4"/>
    <property type="match status" value="1"/>
</dbReference>
<dbReference type="GO" id="GO:0016757">
    <property type="term" value="F:glycosyltransferase activity"/>
    <property type="evidence" value="ECO:0007669"/>
    <property type="project" value="InterPro"/>
</dbReference>
<protein>
    <submittedName>
        <fullName evidence="3">Glycosyl transferase family 1</fullName>
    </submittedName>
</protein>
<dbReference type="InterPro" id="IPR001296">
    <property type="entry name" value="Glyco_trans_1"/>
</dbReference>
<dbReference type="Pfam" id="PF00534">
    <property type="entry name" value="Glycos_transf_1"/>
    <property type="match status" value="1"/>
</dbReference>
<keyword evidence="3" id="KW-0808">Transferase</keyword>
<dbReference type="Proteomes" id="UP000256373">
    <property type="component" value="Unassembled WGS sequence"/>
</dbReference>
<dbReference type="RefSeq" id="WP_115829151.1">
    <property type="nucleotide sequence ID" value="NZ_QNUL01000001.1"/>
</dbReference>
<dbReference type="SUPFAM" id="SSF53756">
    <property type="entry name" value="UDP-Glycosyltransferase/glycogen phosphorylase"/>
    <property type="match status" value="1"/>
</dbReference>
<feature type="domain" description="Glycosyl transferase family 1" evidence="1">
    <location>
        <begin position="199"/>
        <end position="319"/>
    </location>
</feature>
<dbReference type="OrthoDB" id="9790710at2"/>
<dbReference type="InterPro" id="IPR028098">
    <property type="entry name" value="Glyco_trans_4-like_N"/>
</dbReference>
<proteinExistence type="predicted"/>
<dbReference type="AlphaFoldDB" id="A0A3D8YI85"/>
<reference evidence="3 4" key="1">
    <citation type="submission" date="2018-07" db="EMBL/GenBank/DDBJ databases">
        <title>Dyadobacter roseus sp. nov., isolated from rose rhizosphere soil.</title>
        <authorList>
            <person name="Chen L."/>
        </authorList>
    </citation>
    <scope>NUCLEOTIDE SEQUENCE [LARGE SCALE GENOMIC DNA]</scope>
    <source>
        <strain evidence="3 4">RS19</strain>
    </source>
</reference>
<accession>A0A3D8YI85</accession>
<sequence>MNPDNGGPCQGIRNTIPELQRIGISNEVVCFDNSSESYLKHDLFKIHALGASKGSWKYNSSFDEWLIQNVEKYDLVIVHGLWLYHSYMAVKILRKLKQKNKRIPPVYIMPHGMLDPWFQRDKTRKLKALRNEVYWHLIEKKVVNSVNGLLFTCEQELLLARETFTGYNPRMELNVGYGIQPPPSFSQEMKAAFRMRADKLGDKPYILFLSRLHPKKGLDLLINSYIKLGLDTEDFPDLVVAGPVEGEYANILRSSARKAKNIHFVGMLQGDAKWGAFYGCQAFVLPSHQENFGISVAEALACSRPVLITDQVNIWKEISYGGAGIVDSDTLDGIERLLAAWFNKTDEDKISMSDNAYAVYRKHFAVEQAAQRLKDVLLKETRYA</sequence>
<keyword evidence="4" id="KW-1185">Reference proteome</keyword>
<evidence type="ECO:0000313" key="4">
    <source>
        <dbReference type="Proteomes" id="UP000256373"/>
    </source>
</evidence>
<organism evidence="3 4">
    <name type="scientific">Dyadobacter luteus</name>
    <dbReference type="NCBI Taxonomy" id="2259619"/>
    <lineage>
        <taxon>Bacteria</taxon>
        <taxon>Pseudomonadati</taxon>
        <taxon>Bacteroidota</taxon>
        <taxon>Cytophagia</taxon>
        <taxon>Cytophagales</taxon>
        <taxon>Spirosomataceae</taxon>
        <taxon>Dyadobacter</taxon>
    </lineage>
</organism>
<evidence type="ECO:0000259" key="2">
    <source>
        <dbReference type="Pfam" id="PF13579"/>
    </source>
</evidence>
<gene>
    <name evidence="3" type="ORF">DSL64_02765</name>
</gene>